<dbReference type="InterPro" id="IPR020568">
    <property type="entry name" value="Ribosomal_Su5_D2-typ_SF"/>
</dbReference>
<dbReference type="InterPro" id="IPR020539">
    <property type="entry name" value="RNase_P_CS"/>
</dbReference>
<name>A0ABV4UHN8_9RHOO</name>
<dbReference type="Gene3D" id="3.30.230.10">
    <property type="match status" value="1"/>
</dbReference>
<comment type="function">
    <text evidence="1 7">RNaseP catalyzes the removal of the 5'-leader sequence from pre-tRNA to produce the mature 5'-terminus. It can also cleave other RNA substrates such as 4.5S RNA. The protein component plays an auxiliary but essential role in vivo by binding to the 5'-leader sequence and broadening the substrate specificity of the ribozyme.</text>
</comment>
<gene>
    <name evidence="7 9" type="primary">rnpA</name>
    <name evidence="9" type="ORF">ABCS64_10680</name>
</gene>
<dbReference type="GO" id="GO:0004526">
    <property type="term" value="F:ribonuclease P activity"/>
    <property type="evidence" value="ECO:0007669"/>
    <property type="project" value="UniProtKB-EC"/>
</dbReference>
<dbReference type="PROSITE" id="PS00648">
    <property type="entry name" value="RIBONUCLEASE_P"/>
    <property type="match status" value="1"/>
</dbReference>
<dbReference type="HAMAP" id="MF_00227">
    <property type="entry name" value="RNase_P"/>
    <property type="match status" value="1"/>
</dbReference>
<evidence type="ECO:0000256" key="7">
    <source>
        <dbReference type="HAMAP-Rule" id="MF_00227"/>
    </source>
</evidence>
<evidence type="ECO:0000313" key="10">
    <source>
        <dbReference type="Proteomes" id="UP001574673"/>
    </source>
</evidence>
<reference evidence="10" key="1">
    <citation type="submission" date="2024-06" db="EMBL/GenBank/DDBJ databases">
        <title>Radixoralia hellwigii gen. nov., sp nov., isolated from a root canal in the human oral cavity.</title>
        <authorList>
            <person name="Bartsch S."/>
            <person name="Wittmer A."/>
            <person name="Schulz A.-K."/>
            <person name="Neumann-Schaal M."/>
            <person name="Wolf J."/>
            <person name="Gronow S."/>
            <person name="Tennert C."/>
            <person name="Haecker G."/>
            <person name="Cieplik F."/>
            <person name="Al-Ahmad A."/>
        </authorList>
    </citation>
    <scope>NUCLEOTIDE SEQUENCE [LARGE SCALE GENOMIC DNA]</scope>
    <source>
        <strain evidence="10">Wk13</strain>
    </source>
</reference>
<evidence type="ECO:0000256" key="8">
    <source>
        <dbReference type="NCBIfam" id="TIGR00188"/>
    </source>
</evidence>
<dbReference type="EMBL" id="JBEUWX010000002">
    <property type="protein sequence ID" value="MFA9950778.1"/>
    <property type="molecule type" value="Genomic_DNA"/>
</dbReference>
<evidence type="ECO:0000256" key="1">
    <source>
        <dbReference type="ARBA" id="ARBA00002663"/>
    </source>
</evidence>
<protein>
    <recommendedName>
        <fullName evidence="7 8">Ribonuclease P protein component</fullName>
        <shortName evidence="7">RNase P protein</shortName>
        <shortName evidence="7">RNaseP protein</shortName>
        <ecNumber evidence="7 8">3.1.26.5</ecNumber>
    </recommendedName>
    <alternativeName>
        <fullName evidence="7">Protein C5</fullName>
    </alternativeName>
</protein>
<comment type="subunit">
    <text evidence="7">Consists of a catalytic RNA component (M1 or rnpB) and a protein subunit.</text>
</comment>
<comment type="caution">
    <text evidence="9">The sequence shown here is derived from an EMBL/GenBank/DDBJ whole genome shotgun (WGS) entry which is preliminary data.</text>
</comment>
<proteinExistence type="inferred from homology"/>
<keyword evidence="3 7" id="KW-0540">Nuclease</keyword>
<dbReference type="SUPFAM" id="SSF54211">
    <property type="entry name" value="Ribosomal protein S5 domain 2-like"/>
    <property type="match status" value="1"/>
</dbReference>
<keyword evidence="2 7" id="KW-0819">tRNA processing</keyword>
<dbReference type="Proteomes" id="UP001574673">
    <property type="component" value="Unassembled WGS sequence"/>
</dbReference>
<keyword evidence="4 7" id="KW-0255">Endonuclease</keyword>
<keyword evidence="10" id="KW-1185">Reference proteome</keyword>
<keyword evidence="6 7" id="KW-0694">RNA-binding</keyword>
<dbReference type="RefSeq" id="WP_418891812.1">
    <property type="nucleotide sequence ID" value="NZ_JBEUWX010000002.1"/>
</dbReference>
<evidence type="ECO:0000256" key="4">
    <source>
        <dbReference type="ARBA" id="ARBA00022759"/>
    </source>
</evidence>
<dbReference type="Pfam" id="PF00825">
    <property type="entry name" value="Ribonuclease_P"/>
    <property type="match status" value="1"/>
</dbReference>
<dbReference type="EC" id="3.1.26.5" evidence="7 8"/>
<evidence type="ECO:0000256" key="6">
    <source>
        <dbReference type="ARBA" id="ARBA00022884"/>
    </source>
</evidence>
<dbReference type="PANTHER" id="PTHR33992">
    <property type="entry name" value="RIBONUCLEASE P PROTEIN COMPONENT"/>
    <property type="match status" value="1"/>
</dbReference>
<sequence length="127" mass="14918">MVPSLAPDRLGFPRQYRLTKTDEYSSVFGFRKALKSQHFLLHYRIRSSSDVGDGARLGLVVAKRLLRRAIDRNLIRRLARESFRVLRPRLMPRDLVLRLVNRPDSLDRKALAKEIRNLMQKTMSNSW</sequence>
<evidence type="ECO:0000256" key="5">
    <source>
        <dbReference type="ARBA" id="ARBA00022801"/>
    </source>
</evidence>
<dbReference type="NCBIfam" id="TIGR00188">
    <property type="entry name" value="rnpA"/>
    <property type="match status" value="1"/>
</dbReference>
<evidence type="ECO:0000313" key="9">
    <source>
        <dbReference type="EMBL" id="MFA9950778.1"/>
    </source>
</evidence>
<evidence type="ECO:0000256" key="3">
    <source>
        <dbReference type="ARBA" id="ARBA00022722"/>
    </source>
</evidence>
<comment type="similarity">
    <text evidence="7">Belongs to the RnpA family.</text>
</comment>
<keyword evidence="5 7" id="KW-0378">Hydrolase</keyword>
<dbReference type="PANTHER" id="PTHR33992:SF1">
    <property type="entry name" value="RIBONUCLEASE P PROTEIN COMPONENT"/>
    <property type="match status" value="1"/>
</dbReference>
<dbReference type="InterPro" id="IPR000100">
    <property type="entry name" value="RNase_P"/>
</dbReference>
<evidence type="ECO:0000256" key="2">
    <source>
        <dbReference type="ARBA" id="ARBA00022694"/>
    </source>
</evidence>
<accession>A0ABV4UHN8</accession>
<organism evidence="9 10">
    <name type="scientific">Dentiradicibacter hellwigii</name>
    <dbReference type="NCBI Taxonomy" id="3149053"/>
    <lineage>
        <taxon>Bacteria</taxon>
        <taxon>Pseudomonadati</taxon>
        <taxon>Pseudomonadota</taxon>
        <taxon>Betaproteobacteria</taxon>
        <taxon>Rhodocyclales</taxon>
        <taxon>Rhodocyclaceae</taxon>
        <taxon>Dentiradicibacter</taxon>
    </lineage>
</organism>
<dbReference type="InterPro" id="IPR014721">
    <property type="entry name" value="Ribsml_uS5_D2-typ_fold_subgr"/>
</dbReference>
<comment type="catalytic activity">
    <reaction evidence="7">
        <text>Endonucleolytic cleavage of RNA, removing 5'-extranucleotides from tRNA precursor.</text>
        <dbReference type="EC" id="3.1.26.5"/>
    </reaction>
</comment>